<dbReference type="SMART" id="SM00413">
    <property type="entry name" value="ETS"/>
    <property type="match status" value="1"/>
</dbReference>
<dbReference type="OMA" id="CDTEVNK"/>
<evidence type="ECO:0000256" key="5">
    <source>
        <dbReference type="ARBA" id="ARBA00023242"/>
    </source>
</evidence>
<feature type="region of interest" description="Disordered" evidence="7">
    <location>
        <begin position="232"/>
        <end position="275"/>
    </location>
</feature>
<dbReference type="GeneID" id="110985944"/>
<dbReference type="PANTHER" id="PTHR11849:SF191">
    <property type="entry name" value="ECDYSONE-INDUCED PROTEIN 74EF ISOFORM B"/>
    <property type="match status" value="1"/>
</dbReference>
<dbReference type="PANTHER" id="PTHR11849">
    <property type="entry name" value="ETS"/>
    <property type="match status" value="1"/>
</dbReference>
<gene>
    <name evidence="10 11" type="primary">LOC110985944</name>
</gene>
<dbReference type="GO" id="GO:0005634">
    <property type="term" value="C:nucleus"/>
    <property type="evidence" value="ECO:0007669"/>
    <property type="project" value="UniProtKB-SubCell"/>
</dbReference>
<evidence type="ECO:0000313" key="11">
    <source>
        <dbReference type="RefSeq" id="XP_022103121.1"/>
    </source>
</evidence>
<dbReference type="AlphaFoldDB" id="A0A8B7ZE43"/>
<evidence type="ECO:0000313" key="10">
    <source>
        <dbReference type="RefSeq" id="XP_022103120.1"/>
    </source>
</evidence>
<dbReference type="InterPro" id="IPR036390">
    <property type="entry name" value="WH_DNA-bd_sf"/>
</dbReference>
<keyword evidence="5 6" id="KW-0539">Nucleus</keyword>
<sequence>MACIQVEPVIIQPEAVVCTDNENRDEPPSPEILPSFLKISYPRLDLSALSECKFAERKPNIIQDGPSVIVQSLYNMPLTPGAFGTPTALEYLAEEIEVSCSEDGLCDTEVNKLTSKLSHACDTAGSSENGRDMMAAHALLDISPTTSGEEKSFIAQSKLTTVTQNCSNTGSLPPSPADSGVASDKEADPTQTDAQENDSVLATSCHQPDTHQDPSVIVSMIPDYEVELESDSVNEVQVPYSPEITHNYSKKPSKKSRKSKPRSPDDLHVQSSCSKRKTRESHTTYLWEFLLELLQNVETCPRFIKWTNREEGIFKLVDSKAVSKLWGQHKNKPDMNYETMGRALRYYYQRGILAKVDGQRLVYKFCEIPKNITEVECS</sequence>
<evidence type="ECO:0000256" key="7">
    <source>
        <dbReference type="SAM" id="MobiDB-lite"/>
    </source>
</evidence>
<dbReference type="PROSITE" id="PS50061">
    <property type="entry name" value="ETS_DOMAIN_3"/>
    <property type="match status" value="1"/>
</dbReference>
<dbReference type="RefSeq" id="XP_022103120.1">
    <property type="nucleotide sequence ID" value="XM_022247428.1"/>
</dbReference>
<protein>
    <submittedName>
        <fullName evidence="10 11">ETS-related transcription factor Elf-1-like isoform X1</fullName>
    </submittedName>
</protein>
<dbReference type="Gene3D" id="1.10.10.10">
    <property type="entry name" value="Winged helix-like DNA-binding domain superfamily/Winged helix DNA-binding domain"/>
    <property type="match status" value="1"/>
</dbReference>
<dbReference type="Pfam" id="PF00178">
    <property type="entry name" value="Ets"/>
    <property type="match status" value="1"/>
</dbReference>
<feature type="compositionally biased region" description="Basic residues" evidence="7">
    <location>
        <begin position="248"/>
        <end position="261"/>
    </location>
</feature>
<evidence type="ECO:0000259" key="8">
    <source>
        <dbReference type="PROSITE" id="PS50061"/>
    </source>
</evidence>
<feature type="region of interest" description="Disordered" evidence="7">
    <location>
        <begin position="164"/>
        <end position="199"/>
    </location>
</feature>
<dbReference type="OrthoDB" id="8196042at2759"/>
<keyword evidence="4 6" id="KW-0238">DNA-binding</keyword>
<reference evidence="10 11" key="1">
    <citation type="submission" date="2025-04" db="UniProtKB">
        <authorList>
            <consortium name="RefSeq"/>
        </authorList>
    </citation>
    <scope>IDENTIFICATION</scope>
</reference>
<dbReference type="GO" id="GO:0040034">
    <property type="term" value="P:regulation of development, heterochronic"/>
    <property type="evidence" value="ECO:0007669"/>
    <property type="project" value="UniProtKB-ARBA"/>
</dbReference>
<dbReference type="RefSeq" id="XP_022103121.1">
    <property type="nucleotide sequence ID" value="XM_022247429.1"/>
</dbReference>
<dbReference type="PRINTS" id="PR00454">
    <property type="entry name" value="ETSDOMAIN"/>
</dbReference>
<evidence type="ECO:0000256" key="4">
    <source>
        <dbReference type="ARBA" id="ARBA00023125"/>
    </source>
</evidence>
<dbReference type="InterPro" id="IPR046328">
    <property type="entry name" value="ETS_fam"/>
</dbReference>
<keyword evidence="9" id="KW-1185">Reference proteome</keyword>
<keyword evidence="3" id="KW-0217">Developmental protein</keyword>
<evidence type="ECO:0000256" key="1">
    <source>
        <dbReference type="ARBA" id="ARBA00004123"/>
    </source>
</evidence>
<comment type="similarity">
    <text evidence="2 6">Belongs to the ETS family.</text>
</comment>
<comment type="subcellular location">
    <subcellularLocation>
        <location evidence="1 6">Nucleus</location>
    </subcellularLocation>
</comment>
<dbReference type="GO" id="GO:0030154">
    <property type="term" value="P:cell differentiation"/>
    <property type="evidence" value="ECO:0007669"/>
    <property type="project" value="TreeGrafter"/>
</dbReference>
<dbReference type="GO" id="GO:0000981">
    <property type="term" value="F:DNA-binding transcription factor activity, RNA polymerase II-specific"/>
    <property type="evidence" value="ECO:0007669"/>
    <property type="project" value="TreeGrafter"/>
</dbReference>
<dbReference type="PROSITE" id="PS00345">
    <property type="entry name" value="ETS_DOMAIN_1"/>
    <property type="match status" value="1"/>
</dbReference>
<organism evidence="9 10">
    <name type="scientific">Acanthaster planci</name>
    <name type="common">Crown-of-thorns starfish</name>
    <dbReference type="NCBI Taxonomy" id="133434"/>
    <lineage>
        <taxon>Eukaryota</taxon>
        <taxon>Metazoa</taxon>
        <taxon>Echinodermata</taxon>
        <taxon>Eleutherozoa</taxon>
        <taxon>Asterozoa</taxon>
        <taxon>Asteroidea</taxon>
        <taxon>Valvatacea</taxon>
        <taxon>Valvatida</taxon>
        <taxon>Acanthasteridae</taxon>
        <taxon>Acanthaster</taxon>
    </lineage>
</organism>
<evidence type="ECO:0000256" key="2">
    <source>
        <dbReference type="ARBA" id="ARBA00005562"/>
    </source>
</evidence>
<name>A0A8B7ZE43_ACAPL</name>
<dbReference type="FunFam" id="1.10.10.10:FF:000411">
    <property type="entry name" value="Ecdysone-induced protein 74EF isoform A"/>
    <property type="match status" value="1"/>
</dbReference>
<evidence type="ECO:0000256" key="3">
    <source>
        <dbReference type="ARBA" id="ARBA00022473"/>
    </source>
</evidence>
<dbReference type="InterPro" id="IPR000418">
    <property type="entry name" value="Ets_dom"/>
</dbReference>
<dbReference type="InterPro" id="IPR036388">
    <property type="entry name" value="WH-like_DNA-bd_sf"/>
</dbReference>
<accession>A0A8B7ZE43</accession>
<dbReference type="SUPFAM" id="SSF46785">
    <property type="entry name" value="Winged helix' DNA-binding domain"/>
    <property type="match status" value="1"/>
</dbReference>
<dbReference type="KEGG" id="aplc:110985944"/>
<proteinExistence type="inferred from homology"/>
<evidence type="ECO:0000256" key="6">
    <source>
        <dbReference type="RuleBase" id="RU004019"/>
    </source>
</evidence>
<dbReference type="Proteomes" id="UP000694845">
    <property type="component" value="Unplaced"/>
</dbReference>
<feature type="compositionally biased region" description="Polar residues" evidence="7">
    <location>
        <begin position="189"/>
        <end position="199"/>
    </location>
</feature>
<dbReference type="GO" id="GO:0043565">
    <property type="term" value="F:sequence-specific DNA binding"/>
    <property type="evidence" value="ECO:0007669"/>
    <property type="project" value="InterPro"/>
</dbReference>
<evidence type="ECO:0000313" key="9">
    <source>
        <dbReference type="Proteomes" id="UP000694845"/>
    </source>
</evidence>
<dbReference type="PROSITE" id="PS00346">
    <property type="entry name" value="ETS_DOMAIN_2"/>
    <property type="match status" value="1"/>
</dbReference>
<feature type="domain" description="ETS" evidence="8">
    <location>
        <begin position="284"/>
        <end position="366"/>
    </location>
</feature>